<evidence type="ECO:0000313" key="2">
    <source>
        <dbReference type="EMBL" id="VDN39388.1"/>
    </source>
</evidence>
<organism evidence="4">
    <name type="scientific">Gongylonema pulchrum</name>
    <dbReference type="NCBI Taxonomy" id="637853"/>
    <lineage>
        <taxon>Eukaryota</taxon>
        <taxon>Metazoa</taxon>
        <taxon>Ecdysozoa</taxon>
        <taxon>Nematoda</taxon>
        <taxon>Chromadorea</taxon>
        <taxon>Rhabditida</taxon>
        <taxon>Spirurina</taxon>
        <taxon>Spiruromorpha</taxon>
        <taxon>Spiruroidea</taxon>
        <taxon>Gongylonematidae</taxon>
        <taxon>Gongylonema</taxon>
    </lineage>
</organism>
<proteinExistence type="predicted"/>
<dbReference type="AlphaFoldDB" id="A0A183EM60"/>
<keyword evidence="3" id="KW-1185">Reference proteome</keyword>
<feature type="compositionally biased region" description="Polar residues" evidence="1">
    <location>
        <begin position="1"/>
        <end position="33"/>
    </location>
</feature>
<evidence type="ECO:0000256" key="1">
    <source>
        <dbReference type="SAM" id="MobiDB-lite"/>
    </source>
</evidence>
<reference evidence="4" key="1">
    <citation type="submission" date="2016-06" db="UniProtKB">
        <authorList>
            <consortium name="WormBaseParasite"/>
        </authorList>
    </citation>
    <scope>IDENTIFICATION</scope>
</reference>
<feature type="region of interest" description="Disordered" evidence="1">
    <location>
        <begin position="1"/>
        <end position="34"/>
    </location>
</feature>
<evidence type="ECO:0000313" key="4">
    <source>
        <dbReference type="WBParaSite" id="GPUH_0002207801-mRNA-1"/>
    </source>
</evidence>
<dbReference type="OrthoDB" id="6159439at2759"/>
<dbReference type="EMBL" id="UYRT01094116">
    <property type="protein sequence ID" value="VDN39388.1"/>
    <property type="molecule type" value="Genomic_DNA"/>
</dbReference>
<dbReference type="WBParaSite" id="GPUH_0002207801-mRNA-1">
    <property type="protein sequence ID" value="GPUH_0002207801-mRNA-1"/>
    <property type="gene ID" value="GPUH_0002207801"/>
</dbReference>
<name>A0A183EM60_9BILA</name>
<gene>
    <name evidence="2" type="ORF">GPUH_LOCUS22053</name>
</gene>
<reference evidence="2 3" key="2">
    <citation type="submission" date="2018-11" db="EMBL/GenBank/DDBJ databases">
        <authorList>
            <consortium name="Pathogen Informatics"/>
        </authorList>
    </citation>
    <scope>NUCLEOTIDE SEQUENCE [LARGE SCALE GENOMIC DNA]</scope>
</reference>
<sequence length="121" mass="13795">MENGYNNGQQQRQSPISPAQYHQQQPHNPQTQIYYPHYCGSLASTSDYIPSFFDRSIPENCASTNNLYSSGGGIGVQRPIYAWMLERDKDQPQQQHAHFQQQPIRQIVETALMPQTGSLLN</sequence>
<dbReference type="Proteomes" id="UP000271098">
    <property type="component" value="Unassembled WGS sequence"/>
</dbReference>
<evidence type="ECO:0000313" key="3">
    <source>
        <dbReference type="Proteomes" id="UP000271098"/>
    </source>
</evidence>
<protein>
    <submittedName>
        <fullName evidence="2 4">Uncharacterized protein</fullName>
    </submittedName>
</protein>
<accession>A0A183EM60</accession>